<feature type="signal peptide" evidence="3">
    <location>
        <begin position="1"/>
        <end position="30"/>
    </location>
</feature>
<proteinExistence type="predicted"/>
<sequence length="684" mass="74071">MRMKRYPFSNKALKAMIAATVAFTPIAAFGGGFHADQVEAAEQNLNFTDLESLVAYLQTVRKHLTDEDIQVLNEAQEKADRISAEDYVDRILKAPVSEEGRALFVATIDFITEVNLLEAKKEDIEAFAKEQSPNVEAVFESEGTSITMDQYLTYVANVEQKFLDIIQLTEIEDLSEEKHAIALTRALLSAKDPSENAVITKTILRNINQEEAPGAIKELVQKIDPNLSAAKVVVKALKKANEKPEEPTPPGNGGGGTPGPTPGDTTPTDDGVEVTPVVEANGNEVIGTIPDALIDEIVAVVTPEKDEVVINLPKVEVGQTVSLLIPAELIDKLKAKAPDADITVQGDGVSYEIEVEDVDTAALAKKLGVPVSELSLKVSVNPVPSARALEVTKAVQAKGAKVLSQIVDFSVEAVGGDKSVILRNVGNEYVKRGFGLNANVNTNRATGVRVNDDNTFSAVPTRFVTEDDKQKAVVKSLRSSVYTVIEGNVTFPDVDKGNNWAENYIESLASKYIISGKTNGKYGPDEYMTRAQFAVLLTRALGLPGADYDGRFKDVKGDEWFNVEGALMAAVKNGVVAGKKNGTFAPNDRITRAEATAMIGRALNLSFVDFDKEKFNKNKKITDFKDAKKVGASTREDVLRAYQAGIVAGTTKGNFEPTAFTKRDQMARILAEFLIKADLMSELK</sequence>
<dbReference type="Proteomes" id="UP000429595">
    <property type="component" value="Unassembled WGS sequence"/>
</dbReference>
<evidence type="ECO:0000256" key="3">
    <source>
        <dbReference type="SAM" id="SignalP"/>
    </source>
</evidence>
<name>A0A6I1FM32_9BACI</name>
<accession>A0A6I1FM32</accession>
<protein>
    <recommendedName>
        <fullName evidence="4">SLH domain-containing protein</fullName>
    </recommendedName>
</protein>
<evidence type="ECO:0000313" key="6">
    <source>
        <dbReference type="Proteomes" id="UP000429595"/>
    </source>
</evidence>
<feature type="domain" description="SLH" evidence="4">
    <location>
        <begin position="488"/>
        <end position="551"/>
    </location>
</feature>
<dbReference type="EMBL" id="WEIO01000003">
    <property type="protein sequence ID" value="KAB7707409.1"/>
    <property type="molecule type" value="Genomic_DNA"/>
</dbReference>
<dbReference type="PROSITE" id="PS51272">
    <property type="entry name" value="SLH"/>
    <property type="match status" value="3"/>
</dbReference>
<reference evidence="5 6" key="1">
    <citation type="submission" date="2019-10" db="EMBL/GenBank/DDBJ databases">
        <title>Bacillus aerolatum sp. nov., isolated from bioaerosol of sport playgrounds.</title>
        <authorList>
            <person name="Chen P."/>
            <person name="Zhang G."/>
        </authorList>
    </citation>
    <scope>NUCLEOTIDE SEQUENCE [LARGE SCALE GENOMIC DNA]</scope>
    <source>
        <strain evidence="5 6">CX253</strain>
    </source>
</reference>
<dbReference type="InterPro" id="IPR051465">
    <property type="entry name" value="Cell_Envelope_Struct_Comp"/>
</dbReference>
<keyword evidence="6" id="KW-1185">Reference proteome</keyword>
<dbReference type="InterPro" id="IPR001119">
    <property type="entry name" value="SLH_dom"/>
</dbReference>
<feature type="domain" description="SLH" evidence="4">
    <location>
        <begin position="621"/>
        <end position="684"/>
    </location>
</feature>
<gene>
    <name evidence="5" type="ORF">F9802_06560</name>
</gene>
<feature type="region of interest" description="Disordered" evidence="2">
    <location>
        <begin position="239"/>
        <end position="273"/>
    </location>
</feature>
<dbReference type="PANTHER" id="PTHR43308">
    <property type="entry name" value="OUTER MEMBRANE PROTEIN ALPHA-RELATED"/>
    <property type="match status" value="1"/>
</dbReference>
<evidence type="ECO:0000313" key="5">
    <source>
        <dbReference type="EMBL" id="KAB7707409.1"/>
    </source>
</evidence>
<dbReference type="Pfam" id="PF00395">
    <property type="entry name" value="SLH"/>
    <property type="match status" value="3"/>
</dbReference>
<dbReference type="PANTHER" id="PTHR43308:SF5">
    <property type="entry name" value="S-LAYER PROTEIN _ PEPTIDOGLYCAN ENDO-BETA-N-ACETYLGLUCOSAMINIDASE"/>
    <property type="match status" value="1"/>
</dbReference>
<dbReference type="AlphaFoldDB" id="A0A6I1FM32"/>
<evidence type="ECO:0000259" key="4">
    <source>
        <dbReference type="PROSITE" id="PS51272"/>
    </source>
</evidence>
<keyword evidence="1 3" id="KW-0732">Signal</keyword>
<feature type="compositionally biased region" description="Low complexity" evidence="2">
    <location>
        <begin position="262"/>
        <end position="273"/>
    </location>
</feature>
<evidence type="ECO:0000256" key="2">
    <source>
        <dbReference type="SAM" id="MobiDB-lite"/>
    </source>
</evidence>
<comment type="caution">
    <text evidence="5">The sequence shown here is derived from an EMBL/GenBank/DDBJ whole genome shotgun (WGS) entry which is preliminary data.</text>
</comment>
<evidence type="ECO:0000256" key="1">
    <source>
        <dbReference type="ARBA" id="ARBA00022729"/>
    </source>
</evidence>
<feature type="domain" description="SLH" evidence="4">
    <location>
        <begin position="552"/>
        <end position="613"/>
    </location>
</feature>
<organism evidence="5 6">
    <name type="scientific">Bacillus aerolatus</name>
    <dbReference type="NCBI Taxonomy" id="2653354"/>
    <lineage>
        <taxon>Bacteria</taxon>
        <taxon>Bacillati</taxon>
        <taxon>Bacillota</taxon>
        <taxon>Bacilli</taxon>
        <taxon>Bacillales</taxon>
        <taxon>Bacillaceae</taxon>
        <taxon>Bacillus</taxon>
    </lineage>
</organism>
<feature type="chain" id="PRO_5038487999" description="SLH domain-containing protein" evidence="3">
    <location>
        <begin position="31"/>
        <end position="684"/>
    </location>
</feature>